<dbReference type="Pfam" id="PF00924">
    <property type="entry name" value="MS_channel_2nd"/>
    <property type="match status" value="1"/>
</dbReference>
<accession>A0A545U2Q8</accession>
<sequence>MTTLLNDPLIVRGLVTVALLLLVAALRLLLFRLIRRGADVLQEDQRRQLFYTRSALSALLVIGLLVIWLGQLQNLLLSLTAVTVAIVIATKELLMCISGFVLRTGASVFSIGDRVEVDGIRGEVTDHSVLSTTLLELAPASQGDGYSGRTVVLPNSVFLQHPVRNENFSPSFALHSFDITLETRVNVAMALHWLQTKSDQLCEPFLEAAKRSNAMAEKKLGVDIQGPEASISLGTSDLGRTVFRISLFCPKKEVFALEKLITAGFLDAIGSDVIPLSTAQVAK</sequence>
<organism evidence="7 8">
    <name type="scientific">Denitrobaculum tricleocarpae</name>
    <dbReference type="NCBI Taxonomy" id="2591009"/>
    <lineage>
        <taxon>Bacteria</taxon>
        <taxon>Pseudomonadati</taxon>
        <taxon>Pseudomonadota</taxon>
        <taxon>Alphaproteobacteria</taxon>
        <taxon>Rhodospirillales</taxon>
        <taxon>Rhodospirillaceae</taxon>
        <taxon>Denitrobaculum</taxon>
    </lineage>
</organism>
<dbReference type="InterPro" id="IPR010920">
    <property type="entry name" value="LSM_dom_sf"/>
</dbReference>
<name>A0A545U2Q8_9PROT</name>
<dbReference type="OrthoDB" id="9775421at2"/>
<dbReference type="PANTHER" id="PTHR30566">
    <property type="entry name" value="YNAI-RELATED MECHANOSENSITIVE ION CHANNEL"/>
    <property type="match status" value="1"/>
</dbReference>
<dbReference type="InterPro" id="IPR006685">
    <property type="entry name" value="MscS_channel_2nd"/>
</dbReference>
<evidence type="ECO:0000259" key="6">
    <source>
        <dbReference type="Pfam" id="PF00924"/>
    </source>
</evidence>
<feature type="domain" description="Mechanosensitive ion channel MscS" evidence="6">
    <location>
        <begin position="97"/>
        <end position="165"/>
    </location>
</feature>
<comment type="subcellular location">
    <subcellularLocation>
        <location evidence="1">Membrane</location>
    </subcellularLocation>
</comment>
<keyword evidence="4 5" id="KW-0472">Membrane</keyword>
<keyword evidence="3 5" id="KW-1133">Transmembrane helix</keyword>
<dbReference type="GO" id="GO:0016020">
    <property type="term" value="C:membrane"/>
    <property type="evidence" value="ECO:0007669"/>
    <property type="project" value="UniProtKB-SubCell"/>
</dbReference>
<dbReference type="GO" id="GO:0008381">
    <property type="term" value="F:mechanosensitive monoatomic ion channel activity"/>
    <property type="evidence" value="ECO:0007669"/>
    <property type="project" value="UniProtKB-ARBA"/>
</dbReference>
<proteinExistence type="predicted"/>
<dbReference type="Gene3D" id="2.30.30.60">
    <property type="match status" value="1"/>
</dbReference>
<evidence type="ECO:0000256" key="3">
    <source>
        <dbReference type="ARBA" id="ARBA00022989"/>
    </source>
</evidence>
<dbReference type="Proteomes" id="UP000315252">
    <property type="component" value="Unassembled WGS sequence"/>
</dbReference>
<dbReference type="PANTHER" id="PTHR30566:SF27">
    <property type="entry name" value="MECHANOSENSITIVE ION CHANNEL PROTEIN"/>
    <property type="match status" value="1"/>
</dbReference>
<reference evidence="7 8" key="1">
    <citation type="submission" date="2019-06" db="EMBL/GenBank/DDBJ databases">
        <title>Whole genome sequence for Rhodospirillaceae sp. R148.</title>
        <authorList>
            <person name="Wang G."/>
        </authorList>
    </citation>
    <scope>NUCLEOTIDE SEQUENCE [LARGE SCALE GENOMIC DNA]</scope>
    <source>
        <strain evidence="7 8">R148</strain>
    </source>
</reference>
<feature type="transmembrane region" description="Helical" evidence="5">
    <location>
        <begin position="75"/>
        <end position="94"/>
    </location>
</feature>
<dbReference type="RefSeq" id="WP_142895000.1">
    <property type="nucleotide sequence ID" value="NZ_ML660052.1"/>
</dbReference>
<feature type="transmembrane region" description="Helical" evidence="5">
    <location>
        <begin position="50"/>
        <end position="69"/>
    </location>
</feature>
<keyword evidence="8" id="KW-1185">Reference proteome</keyword>
<evidence type="ECO:0000256" key="2">
    <source>
        <dbReference type="ARBA" id="ARBA00022692"/>
    </source>
</evidence>
<dbReference type="SUPFAM" id="SSF50182">
    <property type="entry name" value="Sm-like ribonucleoproteins"/>
    <property type="match status" value="1"/>
</dbReference>
<protein>
    <submittedName>
        <fullName evidence="7">Mechanosensitive ion channel family protein</fullName>
    </submittedName>
</protein>
<dbReference type="AlphaFoldDB" id="A0A545U2Q8"/>
<evidence type="ECO:0000313" key="7">
    <source>
        <dbReference type="EMBL" id="TQV83765.1"/>
    </source>
</evidence>
<comment type="caution">
    <text evidence="7">The sequence shown here is derived from an EMBL/GenBank/DDBJ whole genome shotgun (WGS) entry which is preliminary data.</text>
</comment>
<evidence type="ECO:0000256" key="1">
    <source>
        <dbReference type="ARBA" id="ARBA00004370"/>
    </source>
</evidence>
<evidence type="ECO:0000256" key="4">
    <source>
        <dbReference type="ARBA" id="ARBA00023136"/>
    </source>
</evidence>
<evidence type="ECO:0000313" key="8">
    <source>
        <dbReference type="Proteomes" id="UP000315252"/>
    </source>
</evidence>
<feature type="transmembrane region" description="Helical" evidence="5">
    <location>
        <begin position="12"/>
        <end position="30"/>
    </location>
</feature>
<gene>
    <name evidence="7" type="ORF">FKG95_04065</name>
</gene>
<dbReference type="InterPro" id="IPR023408">
    <property type="entry name" value="MscS_beta-dom_sf"/>
</dbReference>
<keyword evidence="2 5" id="KW-0812">Transmembrane</keyword>
<dbReference type="EMBL" id="VHSH01000001">
    <property type="protein sequence ID" value="TQV83765.1"/>
    <property type="molecule type" value="Genomic_DNA"/>
</dbReference>
<evidence type="ECO:0000256" key="5">
    <source>
        <dbReference type="SAM" id="Phobius"/>
    </source>
</evidence>